<evidence type="ECO:0000256" key="9">
    <source>
        <dbReference type="PROSITE-ProRule" id="PRU10141"/>
    </source>
</evidence>
<reference evidence="11" key="2">
    <citation type="journal article" date="2019" name="Genome Biol. Evol.">
        <title>Day and night: Metabolic profiles and evolutionary relationships of six axenic non-marine cyanobacteria.</title>
        <authorList>
            <person name="Will S.E."/>
            <person name="Henke P."/>
            <person name="Boedeker C."/>
            <person name="Huang S."/>
            <person name="Brinkmann H."/>
            <person name="Rohde M."/>
            <person name="Jarek M."/>
            <person name="Friedl T."/>
            <person name="Seufert S."/>
            <person name="Schumacher M."/>
            <person name="Overmann J."/>
            <person name="Neumann-Schaal M."/>
            <person name="Petersen J."/>
        </authorList>
    </citation>
    <scope>NUCLEOTIDE SEQUENCE [LARGE SCALE GENOMIC DNA]</scope>
    <source>
        <strain evidence="11">PCC 7102</strain>
    </source>
</reference>
<dbReference type="InterPro" id="IPR000719">
    <property type="entry name" value="Prot_kinase_dom"/>
</dbReference>
<evidence type="ECO:0000256" key="1">
    <source>
        <dbReference type="ARBA" id="ARBA00012513"/>
    </source>
</evidence>
<evidence type="ECO:0000313" key="12">
    <source>
        <dbReference type="Proteomes" id="UP000271624"/>
    </source>
</evidence>
<keyword evidence="2 11" id="KW-0723">Serine/threonine-protein kinase</keyword>
<dbReference type="RefSeq" id="WP_127087583.1">
    <property type="nucleotide sequence ID" value="NZ_RSCL01000061.1"/>
</dbReference>
<name>A0A3S1BY22_9CYAN</name>
<comment type="catalytic activity">
    <reaction evidence="7">
        <text>L-threonyl-[protein] + ATP = O-phospho-L-threonyl-[protein] + ADP + H(+)</text>
        <dbReference type="Rhea" id="RHEA:46608"/>
        <dbReference type="Rhea" id="RHEA-COMP:11060"/>
        <dbReference type="Rhea" id="RHEA-COMP:11605"/>
        <dbReference type="ChEBI" id="CHEBI:15378"/>
        <dbReference type="ChEBI" id="CHEBI:30013"/>
        <dbReference type="ChEBI" id="CHEBI:30616"/>
        <dbReference type="ChEBI" id="CHEBI:61977"/>
        <dbReference type="ChEBI" id="CHEBI:456216"/>
        <dbReference type="EC" id="2.7.11.1"/>
    </reaction>
</comment>
<dbReference type="PANTHER" id="PTHR24363:SF0">
    <property type="entry name" value="SERINE_THREONINE KINASE LIKE DOMAIN CONTAINING 1"/>
    <property type="match status" value="1"/>
</dbReference>
<keyword evidence="12" id="KW-1185">Reference proteome</keyword>
<dbReference type="EMBL" id="RSCL01000061">
    <property type="protein sequence ID" value="RUS93266.1"/>
    <property type="molecule type" value="Genomic_DNA"/>
</dbReference>
<comment type="catalytic activity">
    <reaction evidence="8">
        <text>L-seryl-[protein] + ATP = O-phospho-L-seryl-[protein] + ADP + H(+)</text>
        <dbReference type="Rhea" id="RHEA:17989"/>
        <dbReference type="Rhea" id="RHEA-COMP:9863"/>
        <dbReference type="Rhea" id="RHEA-COMP:11604"/>
        <dbReference type="ChEBI" id="CHEBI:15378"/>
        <dbReference type="ChEBI" id="CHEBI:29999"/>
        <dbReference type="ChEBI" id="CHEBI:30616"/>
        <dbReference type="ChEBI" id="CHEBI:83421"/>
        <dbReference type="ChEBI" id="CHEBI:456216"/>
        <dbReference type="EC" id="2.7.11.1"/>
    </reaction>
</comment>
<proteinExistence type="predicted"/>
<evidence type="ECO:0000313" key="11">
    <source>
        <dbReference type="EMBL" id="RUS93266.1"/>
    </source>
</evidence>
<keyword evidence="6 9" id="KW-0067">ATP-binding</keyword>
<evidence type="ECO:0000256" key="2">
    <source>
        <dbReference type="ARBA" id="ARBA00022527"/>
    </source>
</evidence>
<dbReference type="SMART" id="SM00220">
    <property type="entry name" value="S_TKc"/>
    <property type="match status" value="1"/>
</dbReference>
<dbReference type="AlphaFoldDB" id="A0A3S1BY22"/>
<dbReference type="OrthoDB" id="468998at2"/>
<comment type="caution">
    <text evidence="11">The sequence shown here is derived from an EMBL/GenBank/DDBJ whole genome shotgun (WGS) entry which is preliminary data.</text>
</comment>
<dbReference type="PANTHER" id="PTHR24363">
    <property type="entry name" value="SERINE/THREONINE PROTEIN KINASE"/>
    <property type="match status" value="1"/>
</dbReference>
<dbReference type="GO" id="GO:0005524">
    <property type="term" value="F:ATP binding"/>
    <property type="evidence" value="ECO:0007669"/>
    <property type="project" value="UniProtKB-UniRule"/>
</dbReference>
<organism evidence="11 12">
    <name type="scientific">Dulcicalothrix desertica PCC 7102</name>
    <dbReference type="NCBI Taxonomy" id="232991"/>
    <lineage>
        <taxon>Bacteria</taxon>
        <taxon>Bacillati</taxon>
        <taxon>Cyanobacteriota</taxon>
        <taxon>Cyanophyceae</taxon>
        <taxon>Nostocales</taxon>
        <taxon>Calotrichaceae</taxon>
        <taxon>Dulcicalothrix</taxon>
    </lineage>
</organism>
<dbReference type="GO" id="GO:0004674">
    <property type="term" value="F:protein serine/threonine kinase activity"/>
    <property type="evidence" value="ECO:0007669"/>
    <property type="project" value="UniProtKB-KW"/>
</dbReference>
<dbReference type="Gene3D" id="1.10.510.10">
    <property type="entry name" value="Transferase(Phosphotransferase) domain 1"/>
    <property type="match status" value="1"/>
</dbReference>
<reference evidence="11" key="1">
    <citation type="submission" date="2018-12" db="EMBL/GenBank/DDBJ databases">
        <authorList>
            <person name="Will S."/>
            <person name="Neumann-Schaal M."/>
            <person name="Henke P."/>
        </authorList>
    </citation>
    <scope>NUCLEOTIDE SEQUENCE</scope>
    <source>
        <strain evidence="11">PCC 7102</strain>
    </source>
</reference>
<gene>
    <name evidence="11" type="ORF">DSM106972_096810</name>
</gene>
<dbReference type="PROSITE" id="PS50011">
    <property type="entry name" value="PROTEIN_KINASE_DOM"/>
    <property type="match status" value="1"/>
</dbReference>
<dbReference type="InterPro" id="IPR017441">
    <property type="entry name" value="Protein_kinase_ATP_BS"/>
</dbReference>
<evidence type="ECO:0000256" key="8">
    <source>
        <dbReference type="ARBA" id="ARBA00048679"/>
    </source>
</evidence>
<protein>
    <recommendedName>
        <fullName evidence="1">non-specific serine/threonine protein kinase</fullName>
        <ecNumber evidence="1">2.7.11.1</ecNumber>
    </recommendedName>
</protein>
<evidence type="ECO:0000256" key="3">
    <source>
        <dbReference type="ARBA" id="ARBA00022679"/>
    </source>
</evidence>
<keyword evidence="5 11" id="KW-0418">Kinase</keyword>
<dbReference type="CDD" id="cd14014">
    <property type="entry name" value="STKc_PknB_like"/>
    <property type="match status" value="1"/>
</dbReference>
<accession>A0A3S1BY22</accession>
<dbReference type="PROSITE" id="PS00107">
    <property type="entry name" value="PROTEIN_KINASE_ATP"/>
    <property type="match status" value="1"/>
</dbReference>
<feature type="domain" description="Protein kinase" evidence="10">
    <location>
        <begin position="10"/>
        <end position="294"/>
    </location>
</feature>
<keyword evidence="4 9" id="KW-0547">Nucleotide-binding</keyword>
<dbReference type="Pfam" id="PF00069">
    <property type="entry name" value="Pkinase"/>
    <property type="match status" value="1"/>
</dbReference>
<evidence type="ECO:0000256" key="4">
    <source>
        <dbReference type="ARBA" id="ARBA00022741"/>
    </source>
</evidence>
<evidence type="ECO:0000256" key="7">
    <source>
        <dbReference type="ARBA" id="ARBA00047899"/>
    </source>
</evidence>
<evidence type="ECO:0000256" key="6">
    <source>
        <dbReference type="ARBA" id="ARBA00022840"/>
    </source>
</evidence>
<keyword evidence="3" id="KW-0808">Transferase</keyword>
<dbReference type="InterPro" id="IPR011009">
    <property type="entry name" value="Kinase-like_dom_sf"/>
</dbReference>
<dbReference type="Proteomes" id="UP000271624">
    <property type="component" value="Unassembled WGS sequence"/>
</dbReference>
<dbReference type="EC" id="2.7.11.1" evidence="1"/>
<feature type="binding site" evidence="9">
    <location>
        <position position="41"/>
    </location>
    <ligand>
        <name>ATP</name>
        <dbReference type="ChEBI" id="CHEBI:30616"/>
    </ligand>
</feature>
<sequence>MIGRLLDQRYRVVEVLGQGGFGHTYIALDTRRPGNPSCVVKQLKPATSDSDFLLTARRLFNSEAETLEKLGKHDQIPQLLAYFEQDEEFFLVQEFIAGHPLSKELNLGNRLSDSSVIQILVEVLSILEFVHSNGVIHRDIKPDNLIRRSSDNKLVLVDFGAVKQVKMHSLITQEALQNETVAIGTPGYMPSEQGQGRPRPSSDIYALGIIAIQALTGLNPSQLPEDPQTGEILWRQYTQSNEQLTSVLTKMVRHYFKYRYQTASDALLALSTFTNPGTPKALANALQLKGHHYIKQVYVHTISVLQSLQEKAKTIYIPTNKVNPDASIPTMTLPKFENTSPAQNTVTIAPVNRSNSPLSKQPSPTLTIKIPYKSPLFIAPSSALILICGSLLAANRQPQQTATITANKNQIQAQTNINNIEQNKPNSAKGNITQQPNNCIVVVSSSNIRSTPGRSRTGVIKAGTKVTTTGKENGGWIEISAPEQGWIWKSRTKNNCNSVKS</sequence>
<evidence type="ECO:0000259" key="10">
    <source>
        <dbReference type="PROSITE" id="PS50011"/>
    </source>
</evidence>
<dbReference type="SUPFAM" id="SSF56112">
    <property type="entry name" value="Protein kinase-like (PK-like)"/>
    <property type="match status" value="1"/>
</dbReference>
<evidence type="ECO:0000256" key="5">
    <source>
        <dbReference type="ARBA" id="ARBA00022777"/>
    </source>
</evidence>